<sequence length="54" mass="5316">MHADTVIGFIDTTTAPAALTRVIPHPVGAEQDHDRAGGHDQAAGRGGAAGGGGR</sequence>
<evidence type="ECO:0000256" key="1">
    <source>
        <dbReference type="SAM" id="MobiDB-lite"/>
    </source>
</evidence>
<name>A0A511DLP3_9PSEU</name>
<feature type="compositionally biased region" description="Gly residues" evidence="1">
    <location>
        <begin position="44"/>
        <end position="54"/>
    </location>
</feature>
<accession>A0A511DLP3</accession>
<dbReference type="Proteomes" id="UP000321685">
    <property type="component" value="Unassembled WGS sequence"/>
</dbReference>
<protein>
    <submittedName>
        <fullName evidence="2">Uncharacterized protein</fullName>
    </submittedName>
</protein>
<reference evidence="2 3" key="1">
    <citation type="submission" date="2019-07" db="EMBL/GenBank/DDBJ databases">
        <title>Whole genome shotgun sequence of Pseudonocardia sulfidoxydans NBRC 16205.</title>
        <authorList>
            <person name="Hosoyama A."/>
            <person name="Uohara A."/>
            <person name="Ohji S."/>
            <person name="Ichikawa N."/>
        </authorList>
    </citation>
    <scope>NUCLEOTIDE SEQUENCE [LARGE SCALE GENOMIC DNA]</scope>
    <source>
        <strain evidence="2 3">NBRC 16205</strain>
    </source>
</reference>
<evidence type="ECO:0000313" key="3">
    <source>
        <dbReference type="Proteomes" id="UP000321685"/>
    </source>
</evidence>
<dbReference type="EMBL" id="BJVJ01000062">
    <property type="protein sequence ID" value="GEL25736.1"/>
    <property type="molecule type" value="Genomic_DNA"/>
</dbReference>
<proteinExistence type="predicted"/>
<gene>
    <name evidence="2" type="ORF">PSU4_46900</name>
</gene>
<organism evidence="2 3">
    <name type="scientific">Pseudonocardia sulfidoxydans NBRC 16205</name>
    <dbReference type="NCBI Taxonomy" id="1223511"/>
    <lineage>
        <taxon>Bacteria</taxon>
        <taxon>Bacillati</taxon>
        <taxon>Actinomycetota</taxon>
        <taxon>Actinomycetes</taxon>
        <taxon>Pseudonocardiales</taxon>
        <taxon>Pseudonocardiaceae</taxon>
        <taxon>Pseudonocardia</taxon>
    </lineage>
</organism>
<keyword evidence="3" id="KW-1185">Reference proteome</keyword>
<comment type="caution">
    <text evidence="2">The sequence shown here is derived from an EMBL/GenBank/DDBJ whole genome shotgun (WGS) entry which is preliminary data.</text>
</comment>
<evidence type="ECO:0000313" key="2">
    <source>
        <dbReference type="EMBL" id="GEL25736.1"/>
    </source>
</evidence>
<dbReference type="AlphaFoldDB" id="A0A511DLP3"/>
<feature type="region of interest" description="Disordered" evidence="1">
    <location>
        <begin position="25"/>
        <end position="54"/>
    </location>
</feature>